<feature type="region of interest" description="Disordered" evidence="2">
    <location>
        <begin position="1"/>
        <end position="40"/>
    </location>
</feature>
<dbReference type="EMBL" id="JBCNJP010000014">
    <property type="protein sequence ID" value="KAK9068728.1"/>
    <property type="molecule type" value="Genomic_DNA"/>
</dbReference>
<dbReference type="PANTHER" id="PTHR22953">
    <property type="entry name" value="ACID PHOSPHATASE RELATED"/>
    <property type="match status" value="1"/>
</dbReference>
<accession>A0AAP0GZ61</accession>
<evidence type="ECO:0000256" key="2">
    <source>
        <dbReference type="SAM" id="MobiDB-lite"/>
    </source>
</evidence>
<name>A0AAP0GZ61_9ASTR</name>
<keyword evidence="4" id="KW-1185">Reference proteome</keyword>
<feature type="compositionally biased region" description="Polar residues" evidence="2">
    <location>
        <begin position="1"/>
        <end position="10"/>
    </location>
</feature>
<dbReference type="PANTHER" id="PTHR22953:SF153">
    <property type="entry name" value="PURPLE ACID PHOSPHATASE"/>
    <property type="match status" value="1"/>
</dbReference>
<reference evidence="3 4" key="1">
    <citation type="submission" date="2024-04" db="EMBL/GenBank/DDBJ databases">
        <title>The reference genome of an endangered Asteraceae, Deinandra increscens subsp. villosa, native to the Central Coast of California.</title>
        <authorList>
            <person name="Guilliams M."/>
            <person name="Hasenstab-Lehman K."/>
            <person name="Meyer R."/>
            <person name="Mcevoy S."/>
        </authorList>
    </citation>
    <scope>NUCLEOTIDE SEQUENCE [LARGE SCALE GENOMIC DNA]</scope>
    <source>
        <tissue evidence="3">Leaf</tissue>
    </source>
</reference>
<dbReference type="InterPro" id="IPR008963">
    <property type="entry name" value="Purple_acid_Pase-like_N"/>
</dbReference>
<proteinExistence type="predicted"/>
<dbReference type="Gene3D" id="2.60.40.380">
    <property type="entry name" value="Purple acid phosphatase-like, N-terminal"/>
    <property type="match status" value="1"/>
</dbReference>
<dbReference type="Proteomes" id="UP001408789">
    <property type="component" value="Unassembled WGS sequence"/>
</dbReference>
<dbReference type="AlphaFoldDB" id="A0AAP0GZ61"/>
<evidence type="ECO:0000256" key="1">
    <source>
        <dbReference type="ARBA" id="ARBA00022729"/>
    </source>
</evidence>
<dbReference type="GO" id="GO:0046872">
    <property type="term" value="F:metal ion binding"/>
    <property type="evidence" value="ECO:0007669"/>
    <property type="project" value="InterPro"/>
</dbReference>
<sequence>MISSASSHIPTTLDGPFNPVTRKFDPSLRSGSDDLPMNHPRLKKNVTSNFPEQIALAISSIDSMWVSWITGDAQIGKNVTPLDPSSVGSEVWYGEESGNYSKKRSGVSMIYNQLYPFEGLLNYTSGIIHHVKIDG</sequence>
<dbReference type="InterPro" id="IPR039331">
    <property type="entry name" value="PAPs-like"/>
</dbReference>
<organism evidence="3 4">
    <name type="scientific">Deinandra increscens subsp. villosa</name>
    <dbReference type="NCBI Taxonomy" id="3103831"/>
    <lineage>
        <taxon>Eukaryota</taxon>
        <taxon>Viridiplantae</taxon>
        <taxon>Streptophyta</taxon>
        <taxon>Embryophyta</taxon>
        <taxon>Tracheophyta</taxon>
        <taxon>Spermatophyta</taxon>
        <taxon>Magnoliopsida</taxon>
        <taxon>eudicotyledons</taxon>
        <taxon>Gunneridae</taxon>
        <taxon>Pentapetalae</taxon>
        <taxon>asterids</taxon>
        <taxon>campanulids</taxon>
        <taxon>Asterales</taxon>
        <taxon>Asteraceae</taxon>
        <taxon>Asteroideae</taxon>
        <taxon>Heliantheae alliance</taxon>
        <taxon>Madieae</taxon>
        <taxon>Madiinae</taxon>
        <taxon>Deinandra</taxon>
    </lineage>
</organism>
<keyword evidence="1" id="KW-0732">Signal</keyword>
<gene>
    <name evidence="3" type="ORF">SSX86_012843</name>
</gene>
<dbReference type="SUPFAM" id="SSF49363">
    <property type="entry name" value="Purple acid phosphatase, N-terminal domain"/>
    <property type="match status" value="1"/>
</dbReference>
<dbReference type="GO" id="GO:0003993">
    <property type="term" value="F:acid phosphatase activity"/>
    <property type="evidence" value="ECO:0007669"/>
    <property type="project" value="InterPro"/>
</dbReference>
<evidence type="ECO:0000313" key="3">
    <source>
        <dbReference type="EMBL" id="KAK9068728.1"/>
    </source>
</evidence>
<protein>
    <submittedName>
        <fullName evidence="3">Uncharacterized protein</fullName>
    </submittedName>
</protein>
<comment type="caution">
    <text evidence="3">The sequence shown here is derived from an EMBL/GenBank/DDBJ whole genome shotgun (WGS) entry which is preliminary data.</text>
</comment>
<evidence type="ECO:0000313" key="4">
    <source>
        <dbReference type="Proteomes" id="UP001408789"/>
    </source>
</evidence>